<organism evidence="5 6">
    <name type="scientific">Novosphingobium resinovorum</name>
    <dbReference type="NCBI Taxonomy" id="158500"/>
    <lineage>
        <taxon>Bacteria</taxon>
        <taxon>Pseudomonadati</taxon>
        <taxon>Pseudomonadota</taxon>
        <taxon>Alphaproteobacteria</taxon>
        <taxon>Sphingomonadales</taxon>
        <taxon>Sphingomonadaceae</taxon>
        <taxon>Novosphingobium</taxon>
    </lineage>
</organism>
<feature type="domain" description="HTH asnC-type" evidence="4">
    <location>
        <begin position="26"/>
        <end position="89"/>
    </location>
</feature>
<dbReference type="eggNOG" id="COG1522">
    <property type="taxonomic scope" value="Bacteria"/>
</dbReference>
<dbReference type="InterPro" id="IPR011008">
    <property type="entry name" value="Dimeric_a/b-barrel"/>
</dbReference>
<evidence type="ECO:0000256" key="3">
    <source>
        <dbReference type="ARBA" id="ARBA00023163"/>
    </source>
</evidence>
<dbReference type="GO" id="GO:0006355">
    <property type="term" value="P:regulation of DNA-templated transcription"/>
    <property type="evidence" value="ECO:0007669"/>
    <property type="project" value="UniProtKB-ARBA"/>
</dbReference>
<dbReference type="PATRIC" id="fig|158500.4.peg.1634"/>
<dbReference type="InterPro" id="IPR011991">
    <property type="entry name" value="ArsR-like_HTH"/>
</dbReference>
<keyword evidence="3" id="KW-0804">Transcription</keyword>
<dbReference type="SMART" id="SM00344">
    <property type="entry name" value="HTH_ASNC"/>
    <property type="match status" value="1"/>
</dbReference>
<sequence>MYIVPHYVALHTIMRTNHKIMPVTSDPVDRAIIRLLRLDGRRPNSEIAEEVGLSPSACLRRIRLLEDRGVIRGYTVLTGPEDDDERGVDIVVQVTLDRQTEDYLSRFENAVRQCPEVRECFLMTGNVDYWLRLRTESVAAYEAIHGEVLSRLPGVTRINSSFAMRDAMRPRRARK</sequence>
<dbReference type="Gene3D" id="1.10.10.10">
    <property type="entry name" value="Winged helix-like DNA-binding domain superfamily/Winged helix DNA-binding domain"/>
    <property type="match status" value="1"/>
</dbReference>
<comment type="caution">
    <text evidence="5">The sequence shown here is derived from an EMBL/GenBank/DDBJ whole genome shotgun (WGS) entry which is preliminary data.</text>
</comment>
<keyword evidence="1" id="KW-0805">Transcription regulation</keyword>
<dbReference type="InterPro" id="IPR019885">
    <property type="entry name" value="Tscrpt_reg_HTH_AsnC-type_CS"/>
</dbReference>
<dbReference type="InterPro" id="IPR000485">
    <property type="entry name" value="AsnC-type_HTH_dom"/>
</dbReference>
<evidence type="ECO:0000259" key="4">
    <source>
        <dbReference type="PROSITE" id="PS50956"/>
    </source>
</evidence>
<dbReference type="InterPro" id="IPR019888">
    <property type="entry name" value="Tscrpt_reg_AsnC-like"/>
</dbReference>
<evidence type="ECO:0000256" key="2">
    <source>
        <dbReference type="ARBA" id="ARBA00023125"/>
    </source>
</evidence>
<evidence type="ECO:0000313" key="5">
    <source>
        <dbReference type="EMBL" id="EZP82672.1"/>
    </source>
</evidence>
<dbReference type="CDD" id="cd00090">
    <property type="entry name" value="HTH_ARSR"/>
    <property type="match status" value="1"/>
</dbReference>
<protein>
    <submittedName>
        <fullName evidence="5">AsnC family transcriptional regulator</fullName>
    </submittedName>
</protein>
<accession>A0A031K242</accession>
<dbReference type="InterPro" id="IPR036388">
    <property type="entry name" value="WH-like_DNA-bd_sf"/>
</dbReference>
<dbReference type="PROSITE" id="PS50956">
    <property type="entry name" value="HTH_ASNC_2"/>
    <property type="match status" value="1"/>
</dbReference>
<proteinExistence type="predicted"/>
<keyword evidence="2" id="KW-0238">DNA-binding</keyword>
<dbReference type="PANTHER" id="PTHR30154:SF34">
    <property type="entry name" value="TRANSCRIPTIONAL REGULATOR AZLB"/>
    <property type="match status" value="1"/>
</dbReference>
<dbReference type="PANTHER" id="PTHR30154">
    <property type="entry name" value="LEUCINE-RESPONSIVE REGULATORY PROTEIN"/>
    <property type="match status" value="1"/>
</dbReference>
<dbReference type="AlphaFoldDB" id="A0A031K242"/>
<dbReference type="GO" id="GO:0043200">
    <property type="term" value="P:response to amino acid"/>
    <property type="evidence" value="ECO:0007669"/>
    <property type="project" value="TreeGrafter"/>
</dbReference>
<dbReference type="InterPro" id="IPR036390">
    <property type="entry name" value="WH_DNA-bd_sf"/>
</dbReference>
<evidence type="ECO:0000313" key="6">
    <source>
        <dbReference type="Proteomes" id="UP000024329"/>
    </source>
</evidence>
<dbReference type="GO" id="GO:0043565">
    <property type="term" value="F:sequence-specific DNA binding"/>
    <property type="evidence" value="ECO:0007669"/>
    <property type="project" value="InterPro"/>
</dbReference>
<dbReference type="EMBL" id="JFYZ01000005">
    <property type="protein sequence ID" value="EZP82672.1"/>
    <property type="molecule type" value="Genomic_DNA"/>
</dbReference>
<name>A0A031K242_9SPHN</name>
<dbReference type="GO" id="GO:0005829">
    <property type="term" value="C:cytosol"/>
    <property type="evidence" value="ECO:0007669"/>
    <property type="project" value="TreeGrafter"/>
</dbReference>
<reference evidence="5 6" key="1">
    <citation type="submission" date="2014-03" db="EMBL/GenBank/DDBJ databases">
        <title>Whole genome sequence of Novosphingobium resinovorum KF1.</title>
        <authorList>
            <person name="Gan H.M."/>
            <person name="Gan H.Y."/>
            <person name="Chew T.H."/>
            <person name="Savka M.A."/>
        </authorList>
    </citation>
    <scope>NUCLEOTIDE SEQUENCE [LARGE SCALE GENOMIC DNA]</scope>
    <source>
        <strain evidence="5 6">KF1</strain>
    </source>
</reference>
<dbReference type="Pfam" id="PF01037">
    <property type="entry name" value="AsnC_trans_reg"/>
    <property type="match status" value="1"/>
</dbReference>
<dbReference type="SUPFAM" id="SSF46785">
    <property type="entry name" value="Winged helix' DNA-binding domain"/>
    <property type="match status" value="1"/>
</dbReference>
<dbReference type="Proteomes" id="UP000024329">
    <property type="component" value="Unassembled WGS sequence"/>
</dbReference>
<dbReference type="Gene3D" id="3.30.70.920">
    <property type="match status" value="1"/>
</dbReference>
<gene>
    <name evidence="5" type="ORF">BV97_01596</name>
</gene>
<dbReference type="PRINTS" id="PR00033">
    <property type="entry name" value="HTHASNC"/>
</dbReference>
<dbReference type="PROSITE" id="PS00519">
    <property type="entry name" value="HTH_ASNC_1"/>
    <property type="match status" value="1"/>
</dbReference>
<dbReference type="Pfam" id="PF13412">
    <property type="entry name" value="HTH_24"/>
    <property type="match status" value="1"/>
</dbReference>
<dbReference type="SUPFAM" id="SSF54909">
    <property type="entry name" value="Dimeric alpha+beta barrel"/>
    <property type="match status" value="1"/>
</dbReference>
<dbReference type="InterPro" id="IPR019887">
    <property type="entry name" value="Tscrpt_reg_AsnC/Lrp_C"/>
</dbReference>
<evidence type="ECO:0000256" key="1">
    <source>
        <dbReference type="ARBA" id="ARBA00023015"/>
    </source>
</evidence>